<protein>
    <submittedName>
        <fullName evidence="12">Penicillin-binding protein 1A</fullName>
        <ecNumber evidence="12">2.4.1.-</ecNumber>
        <ecNumber evidence="12">3.4.-.-</ecNumber>
    </submittedName>
</protein>
<evidence type="ECO:0000256" key="3">
    <source>
        <dbReference type="ARBA" id="ARBA00022676"/>
    </source>
</evidence>
<evidence type="ECO:0000259" key="11">
    <source>
        <dbReference type="Pfam" id="PF00912"/>
    </source>
</evidence>
<dbReference type="PANTHER" id="PTHR32282">
    <property type="entry name" value="BINDING PROTEIN TRANSPEPTIDASE, PUTATIVE-RELATED"/>
    <property type="match status" value="1"/>
</dbReference>
<feature type="region of interest" description="Disordered" evidence="9">
    <location>
        <begin position="681"/>
        <end position="830"/>
    </location>
</feature>
<dbReference type="InterPro" id="IPR036950">
    <property type="entry name" value="PBP_transglycosylase"/>
</dbReference>
<feature type="compositionally biased region" description="Basic residues" evidence="9">
    <location>
        <begin position="11"/>
        <end position="28"/>
    </location>
</feature>
<dbReference type="GO" id="GO:0008658">
    <property type="term" value="F:penicillin binding"/>
    <property type="evidence" value="ECO:0007669"/>
    <property type="project" value="InterPro"/>
</dbReference>
<dbReference type="Gene3D" id="1.10.3810.10">
    <property type="entry name" value="Biosynthetic peptidoglycan transglycosylase-like"/>
    <property type="match status" value="1"/>
</dbReference>
<feature type="region of interest" description="Disordered" evidence="9">
    <location>
        <begin position="288"/>
        <end position="310"/>
    </location>
</feature>
<feature type="region of interest" description="Disordered" evidence="9">
    <location>
        <begin position="1"/>
        <end position="28"/>
    </location>
</feature>
<gene>
    <name evidence="12" type="ORF">BDZ31_003269</name>
</gene>
<dbReference type="GO" id="GO:0009252">
    <property type="term" value="P:peptidoglycan biosynthetic process"/>
    <property type="evidence" value="ECO:0007669"/>
    <property type="project" value="TreeGrafter"/>
</dbReference>
<dbReference type="EC" id="3.4.-.-" evidence="12"/>
<evidence type="ECO:0000256" key="9">
    <source>
        <dbReference type="SAM" id="MobiDB-lite"/>
    </source>
</evidence>
<feature type="compositionally biased region" description="Gly residues" evidence="9">
    <location>
        <begin position="710"/>
        <end position="830"/>
    </location>
</feature>
<keyword evidence="5 12" id="KW-0378">Hydrolase</keyword>
<keyword evidence="2" id="KW-0645">Protease</keyword>
<reference evidence="12 13" key="1">
    <citation type="submission" date="2020-08" db="EMBL/GenBank/DDBJ databases">
        <title>Genomic Encyclopedia of Archaeal and Bacterial Type Strains, Phase II (KMG-II): from individual species to whole genera.</title>
        <authorList>
            <person name="Goeker M."/>
        </authorList>
    </citation>
    <scope>NUCLEOTIDE SEQUENCE [LARGE SCALE GENOMIC DNA]</scope>
    <source>
        <strain evidence="12 13">DSM 23288</strain>
    </source>
</reference>
<dbReference type="InterPro" id="IPR050396">
    <property type="entry name" value="Glycosyltr_51/Transpeptidase"/>
</dbReference>
<evidence type="ECO:0000256" key="7">
    <source>
        <dbReference type="ARBA" id="ARBA00034000"/>
    </source>
</evidence>
<dbReference type="Gene3D" id="3.40.710.10">
    <property type="entry name" value="DD-peptidase/beta-lactamase superfamily"/>
    <property type="match status" value="1"/>
</dbReference>
<name>A0A840IHZ8_9ACTN</name>
<keyword evidence="6" id="KW-0511">Multifunctional enzyme</keyword>
<dbReference type="Proteomes" id="UP000585272">
    <property type="component" value="Unassembled WGS sequence"/>
</dbReference>
<dbReference type="SUPFAM" id="SSF56601">
    <property type="entry name" value="beta-lactamase/transpeptidase-like"/>
    <property type="match status" value="1"/>
</dbReference>
<comment type="caution">
    <text evidence="12">The sequence shown here is derived from an EMBL/GenBank/DDBJ whole genome shotgun (WGS) entry which is preliminary data.</text>
</comment>
<organism evidence="12 13">
    <name type="scientific">Conexibacter arvalis</name>
    <dbReference type="NCBI Taxonomy" id="912552"/>
    <lineage>
        <taxon>Bacteria</taxon>
        <taxon>Bacillati</taxon>
        <taxon>Actinomycetota</taxon>
        <taxon>Thermoleophilia</taxon>
        <taxon>Solirubrobacterales</taxon>
        <taxon>Conexibacteraceae</taxon>
        <taxon>Conexibacter</taxon>
    </lineage>
</organism>
<dbReference type="SUPFAM" id="SSF53955">
    <property type="entry name" value="Lysozyme-like"/>
    <property type="match status" value="1"/>
</dbReference>
<proteinExistence type="predicted"/>
<accession>A0A840IHZ8</accession>
<dbReference type="GO" id="GO:0008955">
    <property type="term" value="F:peptidoglycan glycosyltransferase activity"/>
    <property type="evidence" value="ECO:0007669"/>
    <property type="project" value="UniProtKB-EC"/>
</dbReference>
<feature type="domain" description="Penicillin-binding protein transpeptidase" evidence="10">
    <location>
        <begin position="372"/>
        <end position="631"/>
    </location>
</feature>
<dbReference type="GO" id="GO:0006508">
    <property type="term" value="P:proteolysis"/>
    <property type="evidence" value="ECO:0007669"/>
    <property type="project" value="UniProtKB-KW"/>
</dbReference>
<dbReference type="GO" id="GO:0009002">
    <property type="term" value="F:serine-type D-Ala-D-Ala carboxypeptidase activity"/>
    <property type="evidence" value="ECO:0007669"/>
    <property type="project" value="UniProtKB-EC"/>
</dbReference>
<dbReference type="InterPro" id="IPR001264">
    <property type="entry name" value="Glyco_trans_51"/>
</dbReference>
<comment type="catalytic activity">
    <reaction evidence="7">
        <text>Preferential cleavage: (Ac)2-L-Lys-D-Ala-|-D-Ala. Also transpeptidation of peptidyl-alanyl moieties that are N-acyl substituents of D-alanine.</text>
        <dbReference type="EC" id="3.4.16.4"/>
    </reaction>
</comment>
<evidence type="ECO:0000256" key="4">
    <source>
        <dbReference type="ARBA" id="ARBA00022679"/>
    </source>
</evidence>
<keyword evidence="13" id="KW-1185">Reference proteome</keyword>
<keyword evidence="4 12" id="KW-0808">Transferase</keyword>
<dbReference type="Pfam" id="PF00912">
    <property type="entry name" value="Transgly"/>
    <property type="match status" value="1"/>
</dbReference>
<keyword evidence="1" id="KW-0121">Carboxypeptidase</keyword>
<dbReference type="InterPro" id="IPR001460">
    <property type="entry name" value="PCN-bd_Tpept"/>
</dbReference>
<sequence length="830" mass="86379">MSFDGNTPAPGRRRFRLTVPRRRRREGTKPKIKKLRLFSILAGLSLLAMVSTVFGMMMAVASDLPDLENEQQYKANNKNNSVLLDYRGRKLGIMQNNQNVVLVSDNQIAPAMKHAIIAIEDKRFYQNSGFDVKGIARAVWADVTRGGAVQGASTITQQFVKNALEAQNRRTLFQKLREAALAYHLTRKWSKEKILTEYLNQIYFGNGAHGIESAARVYYGKRHGYGEAGGCGSTRANMCASQLTPPEAAMIAAVVASPSMYDPVNNPDNAQARRDLVLRYMRDQGYLTPAEYEEGREDPLPTQDDLTPPQEPTAAPYFTSWVRQQVVDHFDPFRAFSGGLEITTTLDLDLQRAAEDSIRQLLPPGSGLPSASLVAIDNKTGEVRAMVGGEDYTTRPFNLATQGQRQPGSTFKPFTLVAALESGISPDNVYSSAPKEFPVPGTGGKEAFVVRNYGDSYSGSSSLRNATTNSDNAVYAEVGIQVGTKKIARVARKMGIRTPISTNLAMTLGGLREGVTPLDMAHAYQTFATGGKRVWNDKLGAPRRGPIGIHMVRDADGKVIADNRKSLQAKQVISPAAAQTSSEILQTVVSYGTGTNAQIDGFAAGKTGTTENYGDAWFVGWNEQFTVAVWVGYPDRLVPMLTQYAGEPVAGGTYPAQLWHNFMVSAQAILDQRKAEALALKGDDGDDGEESDETSTTEAPELYTAPAPSGDGGYSEGTSGGGTAAGTDGATGGTTGGTGGTTGGTGGGGTTGGDTGAPAGGGGTTGGDTGAPAGGGGGTTGGDTGAGAGGDTGGGGTTGGDTGAPAGGGGTTGGGTGGAATGGGAAAPTP</sequence>
<dbReference type="Pfam" id="PF00905">
    <property type="entry name" value="Transpeptidase"/>
    <property type="match status" value="1"/>
</dbReference>
<evidence type="ECO:0000256" key="6">
    <source>
        <dbReference type="ARBA" id="ARBA00023268"/>
    </source>
</evidence>
<feature type="domain" description="Glycosyl transferase family 51" evidence="11">
    <location>
        <begin position="92"/>
        <end position="281"/>
    </location>
</feature>
<dbReference type="InterPro" id="IPR012338">
    <property type="entry name" value="Beta-lactam/transpept-like"/>
</dbReference>
<dbReference type="AlphaFoldDB" id="A0A840IHZ8"/>
<evidence type="ECO:0000313" key="13">
    <source>
        <dbReference type="Proteomes" id="UP000585272"/>
    </source>
</evidence>
<feature type="compositionally biased region" description="Acidic residues" evidence="9">
    <location>
        <begin position="684"/>
        <end position="695"/>
    </location>
</feature>
<dbReference type="InterPro" id="IPR023346">
    <property type="entry name" value="Lysozyme-like_dom_sf"/>
</dbReference>
<dbReference type="EMBL" id="JACHNU010000004">
    <property type="protein sequence ID" value="MBB4663674.1"/>
    <property type="molecule type" value="Genomic_DNA"/>
</dbReference>
<dbReference type="GO" id="GO:0030288">
    <property type="term" value="C:outer membrane-bounded periplasmic space"/>
    <property type="evidence" value="ECO:0007669"/>
    <property type="project" value="TreeGrafter"/>
</dbReference>
<evidence type="ECO:0000313" key="12">
    <source>
        <dbReference type="EMBL" id="MBB4663674.1"/>
    </source>
</evidence>
<dbReference type="PANTHER" id="PTHR32282:SF33">
    <property type="entry name" value="PEPTIDOGLYCAN GLYCOSYLTRANSFERASE"/>
    <property type="match status" value="1"/>
</dbReference>
<evidence type="ECO:0000256" key="5">
    <source>
        <dbReference type="ARBA" id="ARBA00022801"/>
    </source>
</evidence>
<keyword evidence="3 12" id="KW-0328">Glycosyltransferase</keyword>
<comment type="catalytic activity">
    <reaction evidence="8">
        <text>[GlcNAc-(1-&gt;4)-Mur2Ac(oyl-L-Ala-gamma-D-Glu-L-Lys-D-Ala-D-Ala)](n)-di-trans,octa-cis-undecaprenyl diphosphate + beta-D-GlcNAc-(1-&gt;4)-Mur2Ac(oyl-L-Ala-gamma-D-Glu-L-Lys-D-Ala-D-Ala)-di-trans,octa-cis-undecaprenyl diphosphate = [GlcNAc-(1-&gt;4)-Mur2Ac(oyl-L-Ala-gamma-D-Glu-L-Lys-D-Ala-D-Ala)](n+1)-di-trans,octa-cis-undecaprenyl diphosphate + di-trans,octa-cis-undecaprenyl diphosphate + H(+)</text>
        <dbReference type="Rhea" id="RHEA:23708"/>
        <dbReference type="Rhea" id="RHEA-COMP:9602"/>
        <dbReference type="Rhea" id="RHEA-COMP:9603"/>
        <dbReference type="ChEBI" id="CHEBI:15378"/>
        <dbReference type="ChEBI" id="CHEBI:58405"/>
        <dbReference type="ChEBI" id="CHEBI:60033"/>
        <dbReference type="ChEBI" id="CHEBI:78435"/>
        <dbReference type="EC" id="2.4.99.28"/>
    </reaction>
</comment>
<evidence type="ECO:0000256" key="8">
    <source>
        <dbReference type="ARBA" id="ARBA00049902"/>
    </source>
</evidence>
<evidence type="ECO:0000256" key="1">
    <source>
        <dbReference type="ARBA" id="ARBA00022645"/>
    </source>
</evidence>
<evidence type="ECO:0000259" key="10">
    <source>
        <dbReference type="Pfam" id="PF00905"/>
    </source>
</evidence>
<dbReference type="RefSeq" id="WP_183343386.1">
    <property type="nucleotide sequence ID" value="NZ_JACHNU010000004.1"/>
</dbReference>
<evidence type="ECO:0000256" key="2">
    <source>
        <dbReference type="ARBA" id="ARBA00022670"/>
    </source>
</evidence>
<dbReference type="EC" id="2.4.1.-" evidence="12"/>